<reference evidence="6 7" key="1">
    <citation type="journal article" date="2018" name="Appl. Microbiol. Biotechnol.">
        <title>Co-cultivation of the strictly anaerobic methanogen Methanosarcina barkeri with aerobic methanotrophs in an oxygen-limited membrane bioreactor.</title>
        <authorList>
            <person name="In 't Zandt M.H."/>
            <person name="van den Bosch T.J.M."/>
            <person name="Rijkers R."/>
            <person name="van Kessel M.A.H.J."/>
            <person name="Jetten M.S.M."/>
            <person name="Welte C.U."/>
        </authorList>
    </citation>
    <scope>NUCLEOTIDE SEQUENCE [LARGE SCALE GENOMIC DNA]</scope>
    <source>
        <strain evidence="6 7">DSM 17706</strain>
    </source>
</reference>
<gene>
    <name evidence="6" type="ORF">C5689_12610</name>
</gene>
<dbReference type="SUPFAM" id="SSF53850">
    <property type="entry name" value="Periplasmic binding protein-like II"/>
    <property type="match status" value="1"/>
</dbReference>
<dbReference type="EMBL" id="PUIV01000020">
    <property type="protein sequence ID" value="PWB93463.1"/>
    <property type="molecule type" value="Genomic_DNA"/>
</dbReference>
<dbReference type="Proteomes" id="UP000245137">
    <property type="component" value="Unassembled WGS sequence"/>
</dbReference>
<dbReference type="InterPro" id="IPR050950">
    <property type="entry name" value="HTH-type_LysR_regulators"/>
</dbReference>
<protein>
    <submittedName>
        <fullName evidence="6">LysR family transcriptional regulator</fullName>
    </submittedName>
</protein>
<evidence type="ECO:0000256" key="4">
    <source>
        <dbReference type="ARBA" id="ARBA00023163"/>
    </source>
</evidence>
<organism evidence="6 7">
    <name type="scientific">Methylosinus sporium</name>
    <dbReference type="NCBI Taxonomy" id="428"/>
    <lineage>
        <taxon>Bacteria</taxon>
        <taxon>Pseudomonadati</taxon>
        <taxon>Pseudomonadota</taxon>
        <taxon>Alphaproteobacteria</taxon>
        <taxon>Hyphomicrobiales</taxon>
        <taxon>Methylocystaceae</taxon>
        <taxon>Methylosinus</taxon>
    </lineage>
</organism>
<dbReference type="RefSeq" id="WP_108917628.1">
    <property type="nucleotide sequence ID" value="NZ_BGJY01000019.1"/>
</dbReference>
<keyword evidence="7" id="KW-1185">Reference proteome</keyword>
<keyword evidence="4" id="KW-0804">Transcription</keyword>
<dbReference type="Gene3D" id="3.40.190.290">
    <property type="match status" value="1"/>
</dbReference>
<dbReference type="FunFam" id="1.10.10.10:FF:000001">
    <property type="entry name" value="LysR family transcriptional regulator"/>
    <property type="match status" value="1"/>
</dbReference>
<keyword evidence="2" id="KW-0805">Transcription regulation</keyword>
<dbReference type="Pfam" id="PF00126">
    <property type="entry name" value="HTH_1"/>
    <property type="match status" value="1"/>
</dbReference>
<dbReference type="GO" id="GO:0005829">
    <property type="term" value="C:cytosol"/>
    <property type="evidence" value="ECO:0007669"/>
    <property type="project" value="TreeGrafter"/>
</dbReference>
<dbReference type="InterPro" id="IPR036390">
    <property type="entry name" value="WH_DNA-bd_sf"/>
</dbReference>
<evidence type="ECO:0000256" key="2">
    <source>
        <dbReference type="ARBA" id="ARBA00023015"/>
    </source>
</evidence>
<sequence length="300" mass="33120">MIDKLEFFITVAKERSFSRAAELCGVTQPTLSAGIKQLEDSLGVLLVNRSSRFHSLTAEGERVLEWAKRIVADARAMRQEVRTLKEGLGGQLKIAAIPTALTMVPALTTPFREKHPNVRFTILTSSSTEILSMLDNLEIDAGLTYLDNEPLGRVRTVPLFSERYRLLTAADNPLGNRDKVSWAEVGRIPLCLLTPDMQNRRIVERLIRDAGGEPEPALESNSVIVLFAHVKTGRWATILPEKLVDSLRVTAPLRSIPIVEPEAVHEIGLVVPHREPTIPQVAALVAEAKKLARNPIVGDL</sequence>
<dbReference type="PANTHER" id="PTHR30419">
    <property type="entry name" value="HTH-TYPE TRANSCRIPTIONAL REGULATOR YBHD"/>
    <property type="match status" value="1"/>
</dbReference>
<comment type="similarity">
    <text evidence="1">Belongs to the LysR transcriptional regulatory family.</text>
</comment>
<dbReference type="InterPro" id="IPR036388">
    <property type="entry name" value="WH-like_DNA-bd_sf"/>
</dbReference>
<proteinExistence type="inferred from homology"/>
<dbReference type="AlphaFoldDB" id="A0A2U1SPD6"/>
<dbReference type="OrthoDB" id="9775392at2"/>
<evidence type="ECO:0000256" key="3">
    <source>
        <dbReference type="ARBA" id="ARBA00023125"/>
    </source>
</evidence>
<dbReference type="PRINTS" id="PR00039">
    <property type="entry name" value="HTHLYSR"/>
</dbReference>
<dbReference type="CDD" id="cd05466">
    <property type="entry name" value="PBP2_LTTR_substrate"/>
    <property type="match status" value="1"/>
</dbReference>
<keyword evidence="3" id="KW-0238">DNA-binding</keyword>
<dbReference type="GO" id="GO:0003700">
    <property type="term" value="F:DNA-binding transcription factor activity"/>
    <property type="evidence" value="ECO:0007669"/>
    <property type="project" value="InterPro"/>
</dbReference>
<dbReference type="Pfam" id="PF03466">
    <property type="entry name" value="LysR_substrate"/>
    <property type="match status" value="1"/>
</dbReference>
<evidence type="ECO:0000259" key="5">
    <source>
        <dbReference type="PROSITE" id="PS50931"/>
    </source>
</evidence>
<evidence type="ECO:0000313" key="7">
    <source>
        <dbReference type="Proteomes" id="UP000245137"/>
    </source>
</evidence>
<evidence type="ECO:0000313" key="6">
    <source>
        <dbReference type="EMBL" id="PWB93463.1"/>
    </source>
</evidence>
<dbReference type="InterPro" id="IPR000847">
    <property type="entry name" value="LysR_HTH_N"/>
</dbReference>
<dbReference type="SUPFAM" id="SSF46785">
    <property type="entry name" value="Winged helix' DNA-binding domain"/>
    <property type="match status" value="1"/>
</dbReference>
<dbReference type="InterPro" id="IPR005119">
    <property type="entry name" value="LysR_subst-bd"/>
</dbReference>
<dbReference type="Gene3D" id="1.10.10.10">
    <property type="entry name" value="Winged helix-like DNA-binding domain superfamily/Winged helix DNA-binding domain"/>
    <property type="match status" value="1"/>
</dbReference>
<name>A0A2U1SPD6_METSR</name>
<feature type="domain" description="HTH lysR-type" evidence="5">
    <location>
        <begin position="1"/>
        <end position="57"/>
    </location>
</feature>
<dbReference type="PROSITE" id="PS50931">
    <property type="entry name" value="HTH_LYSR"/>
    <property type="match status" value="1"/>
</dbReference>
<evidence type="ECO:0000256" key="1">
    <source>
        <dbReference type="ARBA" id="ARBA00009437"/>
    </source>
</evidence>
<dbReference type="GO" id="GO:0003677">
    <property type="term" value="F:DNA binding"/>
    <property type="evidence" value="ECO:0007669"/>
    <property type="project" value="UniProtKB-KW"/>
</dbReference>
<dbReference type="PANTHER" id="PTHR30419:SF31">
    <property type="entry name" value="BLR3139 PROTEIN"/>
    <property type="match status" value="1"/>
</dbReference>
<comment type="caution">
    <text evidence="6">The sequence shown here is derived from an EMBL/GenBank/DDBJ whole genome shotgun (WGS) entry which is preliminary data.</text>
</comment>
<accession>A0A2U1SPD6</accession>